<proteinExistence type="evidence at protein level"/>
<dbReference type="AlphaFoldDB" id="Q9P1C9"/>
<protein>
    <submittedName>
        <fullName evidence="2">KIAA1147 protein</fullName>
    </submittedName>
    <submittedName>
        <fullName evidence="1">PRO2561</fullName>
    </submittedName>
</protein>
<accession>Q9P1C9</accession>
<reference evidence="1" key="1">
    <citation type="submission" date="1998-12" db="EMBL/GenBank/DDBJ databases">
        <title>Functional prediction of the coding sequences of 121 new genes deduced by analysis of cDNA clones from human fetal liver.</title>
        <authorList>
            <person name="Zhang C."/>
            <person name="Yu Y."/>
            <person name="Zhang S."/>
            <person name="Wei H."/>
            <person name="Zhou G."/>
            <person name="Ouyang S."/>
            <person name="Luo L."/>
            <person name="Bi J."/>
            <person name="Liu M."/>
            <person name="He F."/>
        </authorList>
    </citation>
    <scope>NUCLEOTIDE SEQUENCE</scope>
    <source>
        <tissue evidence="1">Liver</tissue>
    </source>
</reference>
<dbReference type="EMBL" id="BC012493">
    <property type="protein sequence ID" value="AAH12493.1"/>
    <property type="molecule type" value="mRNA"/>
</dbReference>
<name>Q9P1C9_HUMAN</name>
<dbReference type="ChiTaRS" id="KIAA1147">
    <property type="organism name" value="human"/>
</dbReference>
<evidence type="ECO:0000313" key="2">
    <source>
        <dbReference type="EMBL" id="AAH12493.1"/>
    </source>
</evidence>
<dbReference type="IntAct" id="Q9P1C9">
    <property type="interactions" value="1"/>
</dbReference>
<gene>
    <name evidence="2" type="primary">KIAA1147</name>
</gene>
<dbReference type="EMBL" id="AF116707">
    <property type="protein sequence ID" value="AAF71127.1"/>
    <property type="molecule type" value="mRNA"/>
</dbReference>
<reference evidence="2" key="2">
    <citation type="journal article" date="2004" name="Genome Res.">
        <title>The status, quality, and expansion of the NIH full-length cDNA project: the Mammalian Gene Collection (MGC).</title>
        <authorList>
            <consortium name="The MGC Project Team"/>
            <person name="Gerhard D.S."/>
            <person name="Wagner L."/>
            <person name="Feingold E.A."/>
            <person name="Shenmen C.M."/>
            <person name="Grouse L.H."/>
            <person name="Schuler G."/>
            <person name="Klein S.L."/>
            <person name="Old S."/>
            <person name="Rasooly R."/>
            <person name="Good P."/>
            <person name="Guyer M."/>
            <person name="Peck A.M."/>
            <person name="Derge J.G."/>
            <person name="Lipman D."/>
            <person name="Collins F.S."/>
            <person name="Jang W."/>
            <person name="Sherry S."/>
            <person name="Feolo M."/>
            <person name="Misquitta L."/>
            <person name="Lee E."/>
            <person name="Rotmistrovsky K."/>
            <person name="Greenhut S.F."/>
            <person name="Schaefer C.F."/>
            <person name="Buetow K."/>
            <person name="Bonner T.I."/>
            <person name="Haussler D."/>
            <person name="Kent J."/>
            <person name="Kiekhaus M."/>
            <person name="Furey T."/>
            <person name="Brent M."/>
            <person name="Prange C."/>
            <person name="Schreiber K."/>
            <person name="Shapiro N."/>
            <person name="Bhat N.K."/>
            <person name="Hopkins R.F."/>
            <person name="Hsie F."/>
            <person name="Driscoll T."/>
            <person name="Soares M.B."/>
            <person name="Casavant T.L."/>
            <person name="Scheetz T.E."/>
            <person name="Brown-stein M.J."/>
            <person name="Usdin T.B."/>
            <person name="Toshiyuki S."/>
            <person name="Carninci P."/>
            <person name="Piao Y."/>
            <person name="Dudekula D.B."/>
            <person name="Ko M.S."/>
            <person name="Kawakami K."/>
            <person name="Suzuki Y."/>
            <person name="Sugano S."/>
            <person name="Gruber C.E."/>
            <person name="Smith M.R."/>
            <person name="Simmons B."/>
            <person name="Moore T."/>
            <person name="Waterman R."/>
            <person name="Johnson S.L."/>
            <person name="Ruan Y."/>
            <person name="Wei C.L."/>
            <person name="Mathavan S."/>
            <person name="Gunaratne P.H."/>
            <person name="Wu J."/>
            <person name="Garcia A.M."/>
            <person name="Hulyk S.W."/>
            <person name="Fuh E."/>
            <person name="Yuan Y."/>
            <person name="Sneed A."/>
            <person name="Kowis C."/>
            <person name="Hodgson A."/>
            <person name="Muzny D.M."/>
            <person name="McPherson J."/>
            <person name="Gibbs R.A."/>
            <person name="Fahey J."/>
            <person name="Helton E."/>
            <person name="Ketteman M."/>
            <person name="Madan A."/>
            <person name="Rodrigues S."/>
            <person name="Sanchez A."/>
            <person name="Whiting M."/>
            <person name="Madari A."/>
            <person name="Young A.C."/>
            <person name="Wetherby K.D."/>
            <person name="Granite S.J."/>
            <person name="Kwong P.N."/>
            <person name="Brinkley C.P."/>
            <person name="Pearson R.L."/>
            <person name="Bouffard G.G."/>
            <person name="Blakesly R.W."/>
            <person name="Green E.D."/>
            <person name="Dickson M.C."/>
            <person name="Rodriguez A.C."/>
            <person name="Grimwood J."/>
            <person name="Schmutz J."/>
            <person name="Myers R.M."/>
            <person name="Butterfield Y.S."/>
            <person name="Griffith M."/>
            <person name="Griffith O.L."/>
            <person name="Krzywinski M.I."/>
            <person name="Liao N."/>
            <person name="Morin R."/>
            <person name="Morrin R."/>
            <person name="Palmquist D."/>
            <person name="Petrescu A.S."/>
            <person name="Skalska U."/>
            <person name="Smailus D.E."/>
            <person name="Stott J.M."/>
            <person name="Schnerch A."/>
            <person name="Schein J.E."/>
            <person name="Jones S.J."/>
            <person name="Holt R.A."/>
            <person name="Baross A."/>
            <person name="Marra M.A."/>
            <person name="Clifton S."/>
            <person name="Makowski K.A."/>
            <person name="Bosak S."/>
            <person name="Malek J."/>
        </authorList>
    </citation>
    <scope>NUCLEOTIDE SEQUENCE [LARGE SCALE MRNA]</scope>
    <source>
        <tissue evidence="2">Kidney</tissue>
    </source>
</reference>
<sequence length="43" mass="5228">MFLELILFCGTNNIYEYHICIYLNQVVCREVDITIFTENDFYN</sequence>
<comment type="interaction">
    <interactant intactId="EBI-10318388">
        <id>Q9P1C9</id>
    </interactant>
    <interactant intactId="EBI-2548259">
        <id>Q9Y6X0</id>
        <label>SETBP1</label>
    </interactant>
    <organismsDiffer>false</organismsDiffer>
    <experiments>3</experiments>
</comment>
<evidence type="ECO:0000313" key="1">
    <source>
        <dbReference type="EMBL" id="AAF71127.1"/>
    </source>
</evidence>
<organism evidence="1">
    <name type="scientific">Homo sapiens</name>
    <name type="common">Human</name>
    <dbReference type="NCBI Taxonomy" id="9606"/>
    <lineage>
        <taxon>Eukaryota</taxon>
        <taxon>Metazoa</taxon>
        <taxon>Chordata</taxon>
        <taxon>Craniata</taxon>
        <taxon>Vertebrata</taxon>
        <taxon>Euteleostomi</taxon>
        <taxon>Mammalia</taxon>
        <taxon>Eutheria</taxon>
        <taxon>Euarchontoglires</taxon>
        <taxon>Primates</taxon>
        <taxon>Haplorrhini</taxon>
        <taxon>Catarrhini</taxon>
        <taxon>Hominidae</taxon>
        <taxon>Homo</taxon>
    </lineage>
</organism>